<keyword evidence="2" id="KW-0472">Membrane</keyword>
<accession>L7VXB8</accession>
<feature type="transmembrane region" description="Helical" evidence="2">
    <location>
        <begin position="6"/>
        <end position="27"/>
    </location>
</feature>
<proteinExistence type="predicted"/>
<protein>
    <submittedName>
        <fullName evidence="3">Uncharacterized protein</fullName>
    </submittedName>
</protein>
<feature type="transmembrane region" description="Helical" evidence="2">
    <location>
        <begin position="161"/>
        <end position="183"/>
    </location>
</feature>
<feature type="transmembrane region" description="Helical" evidence="2">
    <location>
        <begin position="109"/>
        <end position="128"/>
    </location>
</feature>
<dbReference type="AlphaFoldDB" id="L7VXB8"/>
<feature type="transmembrane region" description="Helical" evidence="2">
    <location>
        <begin position="134"/>
        <end position="154"/>
    </location>
</feature>
<sequence>MSARALIAIYTMLMGSILVVALALSSWHHGLVTDSGKGAEKKIAGKESPTLPPPQAGEVPQGGGGAKLEVKPDDGESSGVVIEADSEAVKVKPQDWFIYENFKLGHTHLNGQSLVYFSLIVLFLMSTASERSKILWGVLLAFSVVLHTFGLFFMHKEMFALLLRISGSLLALSITVMCAYIFVDTVKRPQAG</sequence>
<dbReference type="EMBL" id="JX649880">
    <property type="protein sequence ID" value="AGC71718.1"/>
    <property type="molecule type" value="Genomic_DNA"/>
</dbReference>
<keyword evidence="2" id="KW-1133">Transmembrane helix</keyword>
<keyword evidence="2" id="KW-0812">Transmembrane</keyword>
<evidence type="ECO:0000313" key="3">
    <source>
        <dbReference type="EMBL" id="AGC71718.1"/>
    </source>
</evidence>
<evidence type="ECO:0000256" key="1">
    <source>
        <dbReference type="SAM" id="MobiDB-lite"/>
    </source>
</evidence>
<organism evidence="3">
    <name type="scientific">uncultured bacterium A1Q1_fos_300</name>
    <dbReference type="NCBI Taxonomy" id="1256571"/>
    <lineage>
        <taxon>Bacteria</taxon>
        <taxon>environmental samples</taxon>
    </lineage>
</organism>
<evidence type="ECO:0000256" key="2">
    <source>
        <dbReference type="SAM" id="Phobius"/>
    </source>
</evidence>
<reference evidence="3" key="1">
    <citation type="submission" date="2012-09" db="EMBL/GenBank/DDBJ databases">
        <title>Metagenomic Characterization of a Microbial Community in Wastewater Detects High Levels of Antibiotic Resistance.</title>
        <authorList>
            <person name="Abrams M."/>
            <person name="Caldwell A."/>
            <person name="Vandaei E."/>
            <person name="Lee W."/>
            <person name="Perrott J."/>
            <person name="Khan S.Y."/>
            <person name="Ta J."/>
            <person name="Romero D."/>
            <person name="Nguyen V."/>
            <person name="Pourmand N."/>
            <person name="Ouverney C.C."/>
        </authorList>
    </citation>
    <scope>NUCLEOTIDE SEQUENCE</scope>
</reference>
<name>L7VXB8_9BACT</name>
<feature type="region of interest" description="Disordered" evidence="1">
    <location>
        <begin position="38"/>
        <end position="75"/>
    </location>
</feature>